<dbReference type="PROSITE" id="PS51840">
    <property type="entry name" value="C2_NT"/>
    <property type="match status" value="1"/>
</dbReference>
<evidence type="ECO:0000313" key="4">
    <source>
        <dbReference type="Proteomes" id="UP000695000"/>
    </source>
</evidence>
<dbReference type="Pfam" id="PF10358">
    <property type="entry name" value="NT-C2"/>
    <property type="match status" value="1"/>
</dbReference>
<name>A0ABM1N5V4_NICVS</name>
<feature type="compositionally biased region" description="Low complexity" evidence="2">
    <location>
        <begin position="197"/>
        <end position="210"/>
    </location>
</feature>
<feature type="region of interest" description="Disordered" evidence="2">
    <location>
        <begin position="281"/>
        <end position="324"/>
    </location>
</feature>
<comment type="similarity">
    <text evidence="1">Belongs to the EEIG family.</text>
</comment>
<dbReference type="Proteomes" id="UP000695000">
    <property type="component" value="Unplaced"/>
</dbReference>
<reference evidence="5" key="1">
    <citation type="submission" date="2025-08" db="UniProtKB">
        <authorList>
            <consortium name="RefSeq"/>
        </authorList>
    </citation>
    <scope>IDENTIFICATION</scope>
    <source>
        <tissue evidence="5">Whole Larva</tissue>
    </source>
</reference>
<dbReference type="PANTHER" id="PTHR21456:SF1">
    <property type="entry name" value="C2 NT-TYPE DOMAIN-CONTAINING PROTEIN"/>
    <property type="match status" value="1"/>
</dbReference>
<keyword evidence="4" id="KW-1185">Reference proteome</keyword>
<dbReference type="GeneID" id="108566701"/>
<feature type="compositionally biased region" description="Polar residues" evidence="2">
    <location>
        <begin position="290"/>
        <end position="299"/>
    </location>
</feature>
<evidence type="ECO:0000256" key="1">
    <source>
        <dbReference type="ARBA" id="ARBA00034780"/>
    </source>
</evidence>
<proteinExistence type="inferred from homology"/>
<feature type="region of interest" description="Disordered" evidence="2">
    <location>
        <begin position="452"/>
        <end position="479"/>
    </location>
</feature>
<dbReference type="RefSeq" id="XP_017782204.1">
    <property type="nucleotide sequence ID" value="XM_017926715.1"/>
</dbReference>
<dbReference type="InterPro" id="IPR019448">
    <property type="entry name" value="NT-C2"/>
</dbReference>
<organism evidence="4 5">
    <name type="scientific">Nicrophorus vespilloides</name>
    <name type="common">Boreal carrion beetle</name>
    <dbReference type="NCBI Taxonomy" id="110193"/>
    <lineage>
        <taxon>Eukaryota</taxon>
        <taxon>Metazoa</taxon>
        <taxon>Ecdysozoa</taxon>
        <taxon>Arthropoda</taxon>
        <taxon>Hexapoda</taxon>
        <taxon>Insecta</taxon>
        <taxon>Pterygota</taxon>
        <taxon>Neoptera</taxon>
        <taxon>Endopterygota</taxon>
        <taxon>Coleoptera</taxon>
        <taxon>Polyphaga</taxon>
        <taxon>Staphyliniformia</taxon>
        <taxon>Silphidae</taxon>
        <taxon>Nicrophorinae</taxon>
        <taxon>Nicrophorus</taxon>
    </lineage>
</organism>
<feature type="region of interest" description="Disordered" evidence="2">
    <location>
        <begin position="185"/>
        <end position="210"/>
    </location>
</feature>
<protein>
    <submittedName>
        <fullName evidence="5">Protein FAM102A isoform X2</fullName>
    </submittedName>
</protein>
<dbReference type="PANTHER" id="PTHR21456">
    <property type="entry name" value="FAMILY WITH SEQUENCE SIMILARITY 102"/>
    <property type="match status" value="1"/>
</dbReference>
<gene>
    <name evidence="5" type="primary">LOC108566701</name>
</gene>
<evidence type="ECO:0000256" key="2">
    <source>
        <dbReference type="SAM" id="MobiDB-lite"/>
    </source>
</evidence>
<feature type="compositionally biased region" description="Low complexity" evidence="2">
    <location>
        <begin position="300"/>
        <end position="320"/>
    </location>
</feature>
<evidence type="ECO:0000313" key="5">
    <source>
        <dbReference type="RefSeq" id="XP_017782204.1"/>
    </source>
</evidence>
<evidence type="ECO:0000259" key="3">
    <source>
        <dbReference type="PROSITE" id="PS51840"/>
    </source>
</evidence>
<accession>A0ABM1N5V4</accession>
<feature type="domain" description="C2 NT-type" evidence="3">
    <location>
        <begin position="12"/>
        <end position="154"/>
    </location>
</feature>
<sequence>MTNGHGAAAMASFMTKKKKYKFQVDVRLDELLEVPFVSAVLFAKLRLLDGGNFQDCSSRQEVRDHVVKWDAHYSFPCKMMANASTGILERCVLRVSVRKECKGGRSFTKLGFVDLNLAEFAGAGETSKKALLEGYDTRHRSDNSMLRFSIKMNMLSGDILFKAPSPSLKHKSVPSEDAAVVVLEPSGGGTSDEYNNSSSTAGSIASGSSGFGSLPKKRSALLSSDLVIGHTLAEGGGPTTTTTMTAAANADHFCADATSLPSFTAVAAAASTNNIAAVEHEELSCEQGHSRNSSNTSQMSKASGYSSVHSHSRQSSSGDSGHIRGLPHRKLLLLLESGGCGGKLAPMTAATTPDETPQAVAMPTITTSNSTAAAIIIATTIANTISTITNTTSFINITTTNVNCNNNDNDNVSSDCCCSQTPIIIRRPSVAQNPSSGSLVLSETGSLDRAKAALERRKKTQPQEQETTAPGRVEGTRVNTDHLIDELIKNTNLEQAADDDSAESSGLQLFIAKDGTAALGSHEVKSQMSAGVFKQVVMEDSNR</sequence>
<dbReference type="InterPro" id="IPR039931">
    <property type="entry name" value="EEIG1/2-like"/>
</dbReference>